<evidence type="ECO:0000313" key="1">
    <source>
        <dbReference type="EMBL" id="QDT95525.1"/>
    </source>
</evidence>
<dbReference type="RefSeq" id="WP_144982116.1">
    <property type="nucleotide sequence ID" value="NZ_CP037920.1"/>
</dbReference>
<dbReference type="Proteomes" id="UP000318704">
    <property type="component" value="Chromosome"/>
</dbReference>
<evidence type="ECO:0000313" key="2">
    <source>
        <dbReference type="Proteomes" id="UP000318704"/>
    </source>
</evidence>
<gene>
    <name evidence="1" type="ORF">V144x_09700</name>
</gene>
<name>A0A517VR83_9PLAN</name>
<dbReference type="KEGG" id="gaw:V144x_09700"/>
<proteinExistence type="predicted"/>
<dbReference type="EMBL" id="CP037920">
    <property type="protein sequence ID" value="QDT95525.1"/>
    <property type="molecule type" value="Genomic_DNA"/>
</dbReference>
<reference evidence="1 2" key="1">
    <citation type="submission" date="2019-03" db="EMBL/GenBank/DDBJ databases">
        <title>Deep-cultivation of Planctomycetes and their phenomic and genomic characterization uncovers novel biology.</title>
        <authorList>
            <person name="Wiegand S."/>
            <person name="Jogler M."/>
            <person name="Boedeker C."/>
            <person name="Pinto D."/>
            <person name="Vollmers J."/>
            <person name="Rivas-Marin E."/>
            <person name="Kohn T."/>
            <person name="Peeters S.H."/>
            <person name="Heuer A."/>
            <person name="Rast P."/>
            <person name="Oberbeckmann S."/>
            <person name="Bunk B."/>
            <person name="Jeske O."/>
            <person name="Meyerdierks A."/>
            <person name="Storesund J.E."/>
            <person name="Kallscheuer N."/>
            <person name="Luecker S."/>
            <person name="Lage O.M."/>
            <person name="Pohl T."/>
            <person name="Merkel B.J."/>
            <person name="Hornburger P."/>
            <person name="Mueller R.-W."/>
            <person name="Bruemmer F."/>
            <person name="Labrenz M."/>
            <person name="Spormann A.M."/>
            <person name="Op den Camp H."/>
            <person name="Overmann J."/>
            <person name="Amann R."/>
            <person name="Jetten M.S.M."/>
            <person name="Mascher T."/>
            <person name="Medema M.H."/>
            <person name="Devos D.P."/>
            <person name="Kaster A.-K."/>
            <person name="Ovreas L."/>
            <person name="Rohde M."/>
            <person name="Galperin M.Y."/>
            <person name="Jogler C."/>
        </authorList>
    </citation>
    <scope>NUCLEOTIDE SEQUENCE [LARGE SCALE GENOMIC DNA]</scope>
    <source>
        <strain evidence="1 2">V144</strain>
    </source>
</reference>
<dbReference type="AlphaFoldDB" id="A0A517VR83"/>
<organism evidence="1 2">
    <name type="scientific">Gimesia aquarii</name>
    <dbReference type="NCBI Taxonomy" id="2527964"/>
    <lineage>
        <taxon>Bacteria</taxon>
        <taxon>Pseudomonadati</taxon>
        <taxon>Planctomycetota</taxon>
        <taxon>Planctomycetia</taxon>
        <taxon>Planctomycetales</taxon>
        <taxon>Planctomycetaceae</taxon>
        <taxon>Gimesia</taxon>
    </lineage>
</organism>
<sequence>MTDLEAIELWRVKRAEALKAVDDFNANYSPGTEVFYWSEGRDRNADPDGMSKTTWKAIAFLETAAVFVEGELRAIPLSRIEVV</sequence>
<protein>
    <submittedName>
        <fullName evidence="1">Uncharacterized protein</fullName>
    </submittedName>
</protein>
<accession>A0A517VR83</accession>